<reference evidence="1" key="1">
    <citation type="submission" date="2020-08" db="EMBL/GenBank/DDBJ databases">
        <title>Multicomponent nature underlies the extraordinary mechanical properties of spider dragline silk.</title>
        <authorList>
            <person name="Kono N."/>
            <person name="Nakamura H."/>
            <person name="Mori M."/>
            <person name="Yoshida Y."/>
            <person name="Ohtoshi R."/>
            <person name="Malay A.D."/>
            <person name="Moran D.A.P."/>
            <person name="Tomita M."/>
            <person name="Numata K."/>
            <person name="Arakawa K."/>
        </authorList>
    </citation>
    <scope>NUCLEOTIDE SEQUENCE</scope>
</reference>
<dbReference type="EMBL" id="BMAW01025137">
    <property type="protein sequence ID" value="GFT91121.1"/>
    <property type="molecule type" value="Genomic_DNA"/>
</dbReference>
<proteinExistence type="predicted"/>
<accession>A0A8X6U4N5</accession>
<evidence type="ECO:0000313" key="1">
    <source>
        <dbReference type="EMBL" id="GFT91121.1"/>
    </source>
</evidence>
<dbReference type="AlphaFoldDB" id="A0A8X6U4N5"/>
<evidence type="ECO:0000313" key="2">
    <source>
        <dbReference type="Proteomes" id="UP000887013"/>
    </source>
</evidence>
<sequence>MIPYLRGEHHNYASDICPQAHLIRHTGGRPMRYKWIAGQSCPVNRRKTATASQLQLS</sequence>
<organism evidence="1 2">
    <name type="scientific">Nephila pilipes</name>
    <name type="common">Giant wood spider</name>
    <name type="synonym">Nephila maculata</name>
    <dbReference type="NCBI Taxonomy" id="299642"/>
    <lineage>
        <taxon>Eukaryota</taxon>
        <taxon>Metazoa</taxon>
        <taxon>Ecdysozoa</taxon>
        <taxon>Arthropoda</taxon>
        <taxon>Chelicerata</taxon>
        <taxon>Arachnida</taxon>
        <taxon>Araneae</taxon>
        <taxon>Araneomorphae</taxon>
        <taxon>Entelegynae</taxon>
        <taxon>Araneoidea</taxon>
        <taxon>Nephilidae</taxon>
        <taxon>Nephila</taxon>
    </lineage>
</organism>
<comment type="caution">
    <text evidence="1">The sequence shown here is derived from an EMBL/GenBank/DDBJ whole genome shotgun (WGS) entry which is preliminary data.</text>
</comment>
<protein>
    <submittedName>
        <fullName evidence="1">Uncharacterized protein</fullName>
    </submittedName>
</protein>
<dbReference type="Proteomes" id="UP000887013">
    <property type="component" value="Unassembled WGS sequence"/>
</dbReference>
<gene>
    <name evidence="1" type="ORF">NPIL_677421</name>
</gene>
<keyword evidence="2" id="KW-1185">Reference proteome</keyword>
<name>A0A8X6U4N5_NEPPI</name>
<feature type="non-terminal residue" evidence="1">
    <location>
        <position position="57"/>
    </location>
</feature>